<accession>A0ABQ0YJ22</accession>
<name>A0ABQ0YJ22_9NOCA</name>
<proteinExistence type="predicted"/>
<dbReference type="RefSeq" id="WP_043801350.1">
    <property type="nucleotide sequence ID" value="NZ_BAAAYP010000100.1"/>
</dbReference>
<dbReference type="Proteomes" id="UP000325466">
    <property type="component" value="Unassembled WGS sequence"/>
</dbReference>
<gene>
    <name evidence="1" type="ORF">RAJCM14343_1733</name>
</gene>
<evidence type="ECO:0000313" key="1">
    <source>
        <dbReference type="EMBL" id="GES36481.1"/>
    </source>
</evidence>
<keyword evidence="2" id="KW-1185">Reference proteome</keyword>
<organism evidence="1 2">
    <name type="scientific">Rhodococcus aetherivorans</name>
    <dbReference type="NCBI Taxonomy" id="191292"/>
    <lineage>
        <taxon>Bacteria</taxon>
        <taxon>Bacillati</taxon>
        <taxon>Actinomycetota</taxon>
        <taxon>Actinomycetes</taxon>
        <taxon>Mycobacteriales</taxon>
        <taxon>Nocardiaceae</taxon>
        <taxon>Rhodococcus</taxon>
    </lineage>
</organism>
<dbReference type="EMBL" id="BLAH01000067">
    <property type="protein sequence ID" value="GES36481.1"/>
    <property type="molecule type" value="Genomic_DNA"/>
</dbReference>
<sequence length="78" mass="8868">MSTNTRTIRAEELLALPPGLDHELHEDRDGRLIALKFDRAELITENTPSPYVRAYVSEDGALLVNRDYRPDEFVTVSP</sequence>
<reference evidence="1 2" key="1">
    <citation type="journal article" date="2018" name="Biodegradation">
        <title>1,4-Dioxane degradation characteristics of Rhodococcus aetherivorans JCM 14343.</title>
        <authorList>
            <person name="Inoue D."/>
            <person name="Tsunoda T."/>
            <person name="Yamamoto N."/>
            <person name="Ike M."/>
            <person name="Sei K."/>
        </authorList>
    </citation>
    <scope>NUCLEOTIDE SEQUENCE [LARGE SCALE GENOMIC DNA]</scope>
    <source>
        <strain evidence="1 2">JCM 14343</strain>
    </source>
</reference>
<comment type="caution">
    <text evidence="1">The sequence shown here is derived from an EMBL/GenBank/DDBJ whole genome shotgun (WGS) entry which is preliminary data.</text>
</comment>
<evidence type="ECO:0000313" key="2">
    <source>
        <dbReference type="Proteomes" id="UP000325466"/>
    </source>
</evidence>
<protein>
    <submittedName>
        <fullName evidence="1">Uncharacterized protein</fullName>
    </submittedName>
</protein>